<protein>
    <submittedName>
        <fullName evidence="2">Helix-turn-helix protein</fullName>
    </submittedName>
</protein>
<dbReference type="EMBL" id="SNXS01000002">
    <property type="protein sequence ID" value="TDP72683.1"/>
    <property type="molecule type" value="Genomic_DNA"/>
</dbReference>
<dbReference type="SUPFAM" id="SSF47413">
    <property type="entry name" value="lambda repressor-like DNA-binding domains"/>
    <property type="match status" value="1"/>
</dbReference>
<dbReference type="Gene3D" id="1.10.260.40">
    <property type="entry name" value="lambda repressor-like DNA-binding domains"/>
    <property type="match status" value="1"/>
</dbReference>
<dbReference type="InParanoid" id="A0A4R6QPR3"/>
<sequence length="109" mass="12078">MTSFDQQQPQFDSSPSIQGTAASAQKASASKGRVFLVTEVLKDLRTERLQSQEEMAHACSDGKFRVSIATIKRAETGRAVVYRVARELARYFGVPVRQIIKTPDKSGMQ</sequence>
<dbReference type="GO" id="GO:0003677">
    <property type="term" value="F:DNA binding"/>
    <property type="evidence" value="ECO:0007669"/>
    <property type="project" value="InterPro"/>
</dbReference>
<dbReference type="OrthoDB" id="51325at2"/>
<keyword evidence="3" id="KW-1185">Reference proteome</keyword>
<accession>A0A4R6QPR3</accession>
<comment type="caution">
    <text evidence="2">The sequence shown here is derived from an EMBL/GenBank/DDBJ whole genome shotgun (WGS) entry which is preliminary data.</text>
</comment>
<evidence type="ECO:0000313" key="2">
    <source>
        <dbReference type="EMBL" id="TDP72683.1"/>
    </source>
</evidence>
<organism evidence="2 3">
    <name type="scientific">Roseateles toxinivorans</name>
    <dbReference type="NCBI Taxonomy" id="270368"/>
    <lineage>
        <taxon>Bacteria</taxon>
        <taxon>Pseudomonadati</taxon>
        <taxon>Pseudomonadota</taxon>
        <taxon>Betaproteobacteria</taxon>
        <taxon>Burkholderiales</taxon>
        <taxon>Sphaerotilaceae</taxon>
        <taxon>Roseateles</taxon>
    </lineage>
</organism>
<dbReference type="InterPro" id="IPR010982">
    <property type="entry name" value="Lambda_DNA-bd_dom_sf"/>
</dbReference>
<proteinExistence type="predicted"/>
<dbReference type="RefSeq" id="WP_133700133.1">
    <property type="nucleotide sequence ID" value="NZ_SNXS01000002.1"/>
</dbReference>
<evidence type="ECO:0000256" key="1">
    <source>
        <dbReference type="SAM" id="MobiDB-lite"/>
    </source>
</evidence>
<reference evidence="2 3" key="1">
    <citation type="submission" date="2019-03" db="EMBL/GenBank/DDBJ databases">
        <title>Genomic Encyclopedia of Type Strains, Phase IV (KMG-IV): sequencing the most valuable type-strain genomes for metagenomic binning, comparative biology and taxonomic classification.</title>
        <authorList>
            <person name="Goeker M."/>
        </authorList>
    </citation>
    <scope>NUCLEOTIDE SEQUENCE [LARGE SCALE GENOMIC DNA]</scope>
    <source>
        <strain evidence="2 3">DSM 16998</strain>
    </source>
</reference>
<feature type="region of interest" description="Disordered" evidence="1">
    <location>
        <begin position="1"/>
        <end position="30"/>
    </location>
</feature>
<dbReference type="Proteomes" id="UP000295361">
    <property type="component" value="Unassembled WGS sequence"/>
</dbReference>
<dbReference type="Pfam" id="PF13560">
    <property type="entry name" value="HTH_31"/>
    <property type="match status" value="1"/>
</dbReference>
<name>A0A4R6QPR3_9BURK</name>
<gene>
    <name evidence="2" type="ORF">DES47_102428</name>
</gene>
<evidence type="ECO:0000313" key="3">
    <source>
        <dbReference type="Proteomes" id="UP000295361"/>
    </source>
</evidence>
<dbReference type="CDD" id="cd00093">
    <property type="entry name" value="HTH_XRE"/>
    <property type="match status" value="1"/>
</dbReference>
<dbReference type="InterPro" id="IPR001387">
    <property type="entry name" value="Cro/C1-type_HTH"/>
</dbReference>
<dbReference type="AlphaFoldDB" id="A0A4R6QPR3"/>